<name>A0A8H6PZK1_9EURO</name>
<protein>
    <submittedName>
        <fullName evidence="4">Uncharacterized protein</fullName>
    </submittedName>
</protein>
<dbReference type="OrthoDB" id="5086500at2759"/>
<dbReference type="EMBL" id="JACBAD010002063">
    <property type="protein sequence ID" value="KAF7118672.1"/>
    <property type="molecule type" value="Genomic_DNA"/>
</dbReference>
<reference evidence="4" key="1">
    <citation type="submission" date="2020-06" db="EMBL/GenBank/DDBJ databases">
        <title>Draft genome sequences of strains closely related to Aspergillus parafelis and Aspergillus hiratsukae.</title>
        <authorList>
            <person name="Dos Santos R.A.C."/>
            <person name="Rivero-Menendez O."/>
            <person name="Steenwyk J.L."/>
            <person name="Mead M.E."/>
            <person name="Goldman G.H."/>
            <person name="Alastruey-Izquierdo A."/>
            <person name="Rokas A."/>
        </authorList>
    </citation>
    <scope>NUCLEOTIDE SEQUENCE</scope>
    <source>
        <strain evidence="3">CNM-CM5793</strain>
        <strain evidence="4">CNM-CM6106</strain>
    </source>
</reference>
<feature type="transmembrane region" description="Helical" evidence="2">
    <location>
        <begin position="228"/>
        <end position="256"/>
    </location>
</feature>
<dbReference type="InterPro" id="IPR046536">
    <property type="entry name" value="DUF6601"/>
</dbReference>
<evidence type="ECO:0000313" key="4">
    <source>
        <dbReference type="EMBL" id="KAF7163691.1"/>
    </source>
</evidence>
<evidence type="ECO:0000256" key="2">
    <source>
        <dbReference type="SAM" id="Phobius"/>
    </source>
</evidence>
<proteinExistence type="predicted"/>
<gene>
    <name evidence="3" type="ORF">CNMCM5793_008210</name>
    <name evidence="4" type="ORF">CNMCM6106_000507</name>
</gene>
<evidence type="ECO:0000256" key="1">
    <source>
        <dbReference type="SAM" id="MobiDB-lite"/>
    </source>
</evidence>
<dbReference type="EMBL" id="JACBAF010002204">
    <property type="protein sequence ID" value="KAF7163691.1"/>
    <property type="molecule type" value="Genomic_DNA"/>
</dbReference>
<keyword evidence="2" id="KW-0812">Transmembrane</keyword>
<evidence type="ECO:0000313" key="6">
    <source>
        <dbReference type="Proteomes" id="UP000662466"/>
    </source>
</evidence>
<comment type="caution">
    <text evidence="4">The sequence shown here is derived from an EMBL/GenBank/DDBJ whole genome shotgun (WGS) entry which is preliminary data.</text>
</comment>
<dbReference type="AlphaFoldDB" id="A0A8H6PZK1"/>
<dbReference type="Proteomes" id="UP000630445">
    <property type="component" value="Unassembled WGS sequence"/>
</dbReference>
<accession>A0A8H6PZK1</accession>
<organism evidence="4 6">
    <name type="scientific">Aspergillus hiratsukae</name>
    <dbReference type="NCBI Taxonomy" id="1194566"/>
    <lineage>
        <taxon>Eukaryota</taxon>
        <taxon>Fungi</taxon>
        <taxon>Dikarya</taxon>
        <taxon>Ascomycota</taxon>
        <taxon>Pezizomycotina</taxon>
        <taxon>Eurotiomycetes</taxon>
        <taxon>Eurotiomycetidae</taxon>
        <taxon>Eurotiales</taxon>
        <taxon>Aspergillaceae</taxon>
        <taxon>Aspergillus</taxon>
        <taxon>Aspergillus subgen. Fumigati</taxon>
    </lineage>
</organism>
<feature type="region of interest" description="Disordered" evidence="1">
    <location>
        <begin position="1"/>
        <end position="22"/>
    </location>
</feature>
<sequence length="278" mass="32088">MDSNTNRTNDDNDTGSQPGTKQLLSAFPASYRTEADHLVSPRNNVMGCVEKELDLQRLEKVIDWLWVPQQGLRVLTLFSRKQPALRSSEVAEISAWLSVLIRRSNRPLSDLYIAKDKHLLPQEVSWQGWRTFVEQLRTESIYRRINPRFIYGELRLSHLNKIYRFSQRPLLRDYMSHWQQYGTFFQENFRWLASATVYIAIVLSAMQVGLATKSLGGNDAFQSASYGFAVFSVLGPLAAAGFIALGFCYMFVNNWIVAITYKKRRFHEVRVSCGEWKS</sequence>
<keyword evidence="2" id="KW-0472">Membrane</keyword>
<dbReference type="Proteomes" id="UP000662466">
    <property type="component" value="Unassembled WGS sequence"/>
</dbReference>
<dbReference type="Pfam" id="PF20246">
    <property type="entry name" value="DUF6601"/>
    <property type="match status" value="1"/>
</dbReference>
<dbReference type="PANTHER" id="PTHR34414">
    <property type="entry name" value="HET DOMAIN-CONTAINING PROTEIN-RELATED"/>
    <property type="match status" value="1"/>
</dbReference>
<feature type="transmembrane region" description="Helical" evidence="2">
    <location>
        <begin position="189"/>
        <end position="208"/>
    </location>
</feature>
<keyword evidence="5" id="KW-1185">Reference proteome</keyword>
<dbReference type="PANTHER" id="PTHR34414:SF1">
    <property type="entry name" value="SUBTILISIN-LIKE SERINE PROTEASE"/>
    <property type="match status" value="1"/>
</dbReference>
<keyword evidence="2" id="KW-1133">Transmembrane helix</keyword>
<evidence type="ECO:0000313" key="3">
    <source>
        <dbReference type="EMBL" id="KAF7118672.1"/>
    </source>
</evidence>
<evidence type="ECO:0000313" key="5">
    <source>
        <dbReference type="Proteomes" id="UP000630445"/>
    </source>
</evidence>